<evidence type="ECO:0000313" key="2">
    <source>
        <dbReference type="Proteomes" id="UP001159363"/>
    </source>
</evidence>
<accession>A0ABQ9HVD6</accession>
<name>A0ABQ9HVD6_9NEOP</name>
<protein>
    <submittedName>
        <fullName evidence="1">Uncharacterized protein</fullName>
    </submittedName>
</protein>
<dbReference type="EMBL" id="JARBHB010000003">
    <property type="protein sequence ID" value="KAJ8888347.1"/>
    <property type="molecule type" value="Genomic_DNA"/>
</dbReference>
<dbReference type="Proteomes" id="UP001159363">
    <property type="component" value="Chromosome 3"/>
</dbReference>
<reference evidence="1 2" key="1">
    <citation type="submission" date="2023-02" db="EMBL/GenBank/DDBJ databases">
        <title>LHISI_Scaffold_Assembly.</title>
        <authorList>
            <person name="Stuart O.P."/>
            <person name="Cleave R."/>
            <person name="Magrath M.J.L."/>
            <person name="Mikheyev A.S."/>
        </authorList>
    </citation>
    <scope>NUCLEOTIDE SEQUENCE [LARGE SCALE GENOMIC DNA]</scope>
    <source>
        <strain evidence="1">Daus_M_001</strain>
        <tissue evidence="1">Leg muscle</tissue>
    </source>
</reference>
<evidence type="ECO:0000313" key="1">
    <source>
        <dbReference type="EMBL" id="KAJ8888347.1"/>
    </source>
</evidence>
<sequence length="635" mass="71825">MHIILAPTLRREKYFAKNWRTQTDVHKYTPMLARDLNPEPPRREPARKQLRHGGRLLFVRTSINCKGCESQNFTTNKASSLRTGFNPRLEFCMWESCRKTPLLGGFCRGSPGFSTLSFRRCYILTSITVIGSQDFAKHGNFKGDRGMCISCLIASTRKTFNGRAGFIGDSPIPRFPCGRAIGNPQRHAHVVTRLGLDFGVCIDHAFHVVLNGLCVCSRPGSSRRPPKIYHLHLARRFEHKRNTDDSELYVLIFRRGYFAMKTTTPEKRAPFESLGKALQLEEKFLTTQCFIGGVSKFQLRTLAAGYSRKKERVKHINYLRTFDWVNISSALHWLMNAVKYRAVSGVVWTNRMMVSSNTDTNRTGVLAVVDIVKFCKSEEVYGPDVFFTSLPHWTPQGFSDRFRLCTDFALRVEHCTQPVIHKALLLQPMKHAGCDGYGWDVKNLNCAPFENAREVAGNKCIMGSSQIYSLGPVSPSEITMRCYTISDSAKACARSAIAAGIRASVAPVMAFPALHGQISYQFPLDGATARTAQESMATARKFFIPGLVISRPVPRIELVPILRLRGLEITRKRLTIKHFLIVHRQKLLICRRDNPEASRFDSQLLLNDKFCGCLYSYVHPCFKGTAYRLAAEKFK</sequence>
<gene>
    <name evidence="1" type="ORF">PR048_007836</name>
</gene>
<keyword evidence="2" id="KW-1185">Reference proteome</keyword>
<organism evidence="1 2">
    <name type="scientific">Dryococelus australis</name>
    <dbReference type="NCBI Taxonomy" id="614101"/>
    <lineage>
        <taxon>Eukaryota</taxon>
        <taxon>Metazoa</taxon>
        <taxon>Ecdysozoa</taxon>
        <taxon>Arthropoda</taxon>
        <taxon>Hexapoda</taxon>
        <taxon>Insecta</taxon>
        <taxon>Pterygota</taxon>
        <taxon>Neoptera</taxon>
        <taxon>Polyneoptera</taxon>
        <taxon>Phasmatodea</taxon>
        <taxon>Verophasmatodea</taxon>
        <taxon>Anareolatae</taxon>
        <taxon>Phasmatidae</taxon>
        <taxon>Eurycanthinae</taxon>
        <taxon>Dryococelus</taxon>
    </lineage>
</organism>
<proteinExistence type="predicted"/>
<comment type="caution">
    <text evidence="1">The sequence shown here is derived from an EMBL/GenBank/DDBJ whole genome shotgun (WGS) entry which is preliminary data.</text>
</comment>